<feature type="compositionally biased region" description="Basic and acidic residues" evidence="11">
    <location>
        <begin position="89"/>
        <end position="122"/>
    </location>
</feature>
<dbReference type="STRING" id="1391915.U7Q4U6"/>
<name>U7Q4U6_SPOS1</name>
<feature type="compositionally biased region" description="Low complexity" evidence="11">
    <location>
        <begin position="787"/>
        <end position="801"/>
    </location>
</feature>
<feature type="compositionally biased region" description="Polar residues" evidence="11">
    <location>
        <begin position="217"/>
        <end position="231"/>
    </location>
</feature>
<sequence length="1395" mass="155878">MPGDSRNPGHAFPTHDTGSREDAQRGMTSNGPIHSPPRAVVAHRSREEGDRERAPRQPQQQQQQQQQQLKQLDQQQQSRGGRGGGGGGGDRDRREGRDSRDDRGDRDRRGGREDRGEKDSNRKSRKPSGSIGNDGQNRHRRSREGSRSRNRHDDDAWPSSRRDRERDRERDRDRGRDRERHRDRDADRRQASTAGLDPVSAAATDELHRGRRHDSRSGYQKPTSGGNNHPSTGKRPRSPSVSFGFADASGGRGNGGSAGGGSGTQAKRSRRDRSPYWQPPHSHSGGRPRSRSPNSHYSQEHRQGSRRYSSRSPPPASLSTSRRDRRSRNKNKVRSGAGAGAPTGTGVHGNDHRPPRLSNQQLLAADRRDRSRSHSRSPVVLDDTASRRDQTPEDLDAVDLVPTGTPPPEEQQQRHRRTSFTSTRSGGSIKVREPVRERDREPSRDRARDREDERDQSRERGPERERNRDRDRDRGRERDRDRDRNRYRDRDRDRDRHGRSPRASKKRSRRRDRSRESYASNAASNSPRSPIDDDMAARGGSFRGGAGHGPYSVKNPQQQHYNNHSPHQQRDQQYPHPPSYSQSGHGTPNSSFHGSAPPQSPYGSSQGWAPAHEQYSPHGQFPPQLQQPHDYSPNGTSFQQANSPPYGAPLGPSAQYTSTSQGHSTYQGNYYGPGRGDHRGDSDYNGQWPTGQNADGSYQHAAPANVSPHPGAHRHHSNHQHGSHGQAAHYEGDDVPMQDTDGIPYDQRQPLDDGSIAGRPDRGRRESRQPIADAQMPPPSRQPPTGPQGSKFSFAFKAASKNHVAAPKAEIAQKLSAAPRQPRQQSPQQGQQQQQQPQHQQQQRHSHQDGGRDDGNKRDLPPRNAPTEPASSRARFEQQQRQRGDQNRPQQQQQQQQQSRPGPRYRKVKQIIRHPKPRPTLPEDLAASDSVYYRKPGNESVVGSGTYGKVFKAVHVYTKKLVALKRIRMEGEREGLPVTAIREIKLLQSLKHVNVVELQEVMVEKNDCFMVFEYLSHDLNGLLNHPTFKLDDGQKKHMALQLFQGLDYLHRRGVLHRDIKAANILVSSDGILKLADFGLARFFAKRHQLDYSNRVITIWYRPPELLLGETQYGPAVDIWSAACVMVEIFTQAPIFPGGGGEISQLSKIYHILGTPTKSEWPGLTEMPWFELMRPTYRLANVFAETYQHRVTPAAFDILSAMFRYNPANRPSAAEVLDHRYFTQEQPPARQAIELADIGGDWHEFESKALRRQNERNAKEARKAAAQAIASASASADPAAAPAPAISDAIVSSDKHETKKRPPSTVSEVDGNGRAGSADQREAKRQHIEAPRPNTGADQDTLPVAKAEVASAIVAAISEATSSSMPISDVPTQPKQTPAFPPDDTNKDRSGAYPGR</sequence>
<dbReference type="PANTHER" id="PTHR24056">
    <property type="entry name" value="CELL DIVISION PROTEIN KINASE"/>
    <property type="match status" value="1"/>
</dbReference>
<evidence type="ECO:0000256" key="11">
    <source>
        <dbReference type="SAM" id="MobiDB-lite"/>
    </source>
</evidence>
<evidence type="ECO:0000256" key="5">
    <source>
        <dbReference type="ARBA" id="ARBA00022741"/>
    </source>
</evidence>
<evidence type="ECO:0000256" key="1">
    <source>
        <dbReference type="ARBA" id="ARBA00006485"/>
    </source>
</evidence>
<feature type="compositionally biased region" description="Gly residues" evidence="11">
    <location>
        <begin position="250"/>
        <end position="263"/>
    </location>
</feature>
<evidence type="ECO:0000256" key="2">
    <source>
        <dbReference type="ARBA" id="ARBA00012425"/>
    </source>
</evidence>
<feature type="compositionally biased region" description="Polar residues" evidence="11">
    <location>
        <begin position="554"/>
        <end position="566"/>
    </location>
</feature>
<reference evidence="14" key="1">
    <citation type="journal article" date="2014" name="Genome Announc.">
        <title>Genome sequence of the pathogenic fungus Sporothrix schenckii (ATCC 58251).</title>
        <authorList>
            <person name="Cuomo C.A."/>
            <person name="Rodriguez-Del Valle N."/>
            <person name="Perez-Sanchez L."/>
            <person name="Abouelleil A."/>
            <person name="Goldberg J."/>
            <person name="Young S."/>
            <person name="Zeng Q."/>
            <person name="Birren B.W."/>
        </authorList>
    </citation>
    <scope>NUCLEOTIDE SEQUENCE [LARGE SCALE GENOMIC DNA]</scope>
    <source>
        <strain evidence="14">ATCC 58251 / de Perez 2211183</strain>
    </source>
</reference>
<evidence type="ECO:0000256" key="10">
    <source>
        <dbReference type="PROSITE-ProRule" id="PRU10141"/>
    </source>
</evidence>
<keyword evidence="3" id="KW-0723">Serine/threonine-protein kinase</keyword>
<dbReference type="EMBL" id="KI440842">
    <property type="protein sequence ID" value="ERT01741.1"/>
    <property type="molecule type" value="Genomic_DNA"/>
</dbReference>
<protein>
    <recommendedName>
        <fullName evidence="2">cyclin-dependent kinase</fullName>
        <ecNumber evidence="2">2.7.11.22</ecNumber>
    </recommendedName>
</protein>
<feature type="compositionally biased region" description="Basic and acidic residues" evidence="11">
    <location>
        <begin position="759"/>
        <end position="768"/>
    </location>
</feature>
<dbReference type="GO" id="GO:0005524">
    <property type="term" value="F:ATP binding"/>
    <property type="evidence" value="ECO:0007669"/>
    <property type="project" value="UniProtKB-UniRule"/>
</dbReference>
<dbReference type="OrthoDB" id="204883at2759"/>
<feature type="compositionally biased region" description="Polar residues" evidence="11">
    <location>
        <begin position="654"/>
        <end position="668"/>
    </location>
</feature>
<dbReference type="Proteomes" id="UP000018087">
    <property type="component" value="Unassembled WGS sequence"/>
</dbReference>
<dbReference type="PROSITE" id="PS00108">
    <property type="entry name" value="PROTEIN_KINASE_ST"/>
    <property type="match status" value="1"/>
</dbReference>
<keyword evidence="14" id="KW-1185">Reference proteome</keyword>
<dbReference type="GO" id="GO:0030332">
    <property type="term" value="F:cyclin binding"/>
    <property type="evidence" value="ECO:0007669"/>
    <property type="project" value="TreeGrafter"/>
</dbReference>
<evidence type="ECO:0000256" key="3">
    <source>
        <dbReference type="ARBA" id="ARBA00022527"/>
    </source>
</evidence>
<feature type="compositionally biased region" description="Basic and acidic residues" evidence="11">
    <location>
        <begin position="44"/>
        <end position="55"/>
    </location>
</feature>
<evidence type="ECO:0000313" key="14">
    <source>
        <dbReference type="Proteomes" id="UP000018087"/>
    </source>
</evidence>
<dbReference type="GO" id="GO:0004693">
    <property type="term" value="F:cyclin-dependent protein serine/threonine kinase activity"/>
    <property type="evidence" value="ECO:0007669"/>
    <property type="project" value="UniProtKB-EC"/>
</dbReference>
<feature type="binding site" evidence="10">
    <location>
        <position position="965"/>
    </location>
    <ligand>
        <name>ATP</name>
        <dbReference type="ChEBI" id="CHEBI:30616"/>
    </ligand>
</feature>
<dbReference type="SUPFAM" id="SSF56112">
    <property type="entry name" value="Protein kinase-like (PK-like)"/>
    <property type="match status" value="1"/>
</dbReference>
<feature type="compositionally biased region" description="Basic residues" evidence="11">
    <location>
        <begin position="711"/>
        <end position="722"/>
    </location>
</feature>
<evidence type="ECO:0000313" key="13">
    <source>
        <dbReference type="EMBL" id="ERT01741.1"/>
    </source>
</evidence>
<comment type="similarity">
    <text evidence="1">Belongs to the protein kinase superfamily. CMGC Ser/Thr protein kinase family. CDC2/CDKX subfamily.</text>
</comment>
<proteinExistence type="inferred from homology"/>
<feature type="compositionally biased region" description="Polar residues" evidence="11">
    <location>
        <begin position="579"/>
        <end position="593"/>
    </location>
</feature>
<feature type="domain" description="Protein kinase" evidence="12">
    <location>
        <begin position="936"/>
        <end position="1221"/>
    </location>
</feature>
<feature type="compositionally biased region" description="Low complexity" evidence="11">
    <location>
        <begin position="517"/>
        <end position="529"/>
    </location>
</feature>
<gene>
    <name evidence="13" type="ORF">HMPREF1624_00035</name>
</gene>
<feature type="region of interest" description="Disordered" evidence="11">
    <location>
        <begin position="1289"/>
        <end position="1342"/>
    </location>
</feature>
<feature type="compositionally biased region" description="Basic and acidic residues" evidence="11">
    <location>
        <begin position="143"/>
        <end position="190"/>
    </location>
</feature>
<dbReference type="InterPro" id="IPR017441">
    <property type="entry name" value="Protein_kinase_ATP_BS"/>
</dbReference>
<feature type="compositionally biased region" description="Basic and acidic residues" evidence="11">
    <location>
        <begin position="874"/>
        <end position="886"/>
    </location>
</feature>
<dbReference type="Pfam" id="PF00069">
    <property type="entry name" value="Pkinase"/>
    <property type="match status" value="1"/>
</dbReference>
<keyword evidence="5 10" id="KW-0547">Nucleotide-binding</keyword>
<dbReference type="PROSITE" id="PS00107">
    <property type="entry name" value="PROTEIN_KINASE_ATP"/>
    <property type="match status" value="1"/>
</dbReference>
<comment type="catalytic activity">
    <reaction evidence="8">
        <text>L-threonyl-[protein] + ATP = O-phospho-L-threonyl-[protein] + ADP + H(+)</text>
        <dbReference type="Rhea" id="RHEA:46608"/>
        <dbReference type="Rhea" id="RHEA-COMP:11060"/>
        <dbReference type="Rhea" id="RHEA-COMP:11605"/>
        <dbReference type="ChEBI" id="CHEBI:15378"/>
        <dbReference type="ChEBI" id="CHEBI:30013"/>
        <dbReference type="ChEBI" id="CHEBI:30616"/>
        <dbReference type="ChEBI" id="CHEBI:61977"/>
        <dbReference type="ChEBI" id="CHEBI:456216"/>
        <dbReference type="EC" id="2.7.11.22"/>
    </reaction>
</comment>
<feature type="compositionally biased region" description="Low complexity" evidence="11">
    <location>
        <begin position="820"/>
        <end position="843"/>
    </location>
</feature>
<keyword evidence="4" id="KW-0808">Transferase</keyword>
<feature type="compositionally biased region" description="Low complexity" evidence="11">
    <location>
        <begin position="56"/>
        <end position="79"/>
    </location>
</feature>
<feature type="region of interest" description="Disordered" evidence="11">
    <location>
        <begin position="1358"/>
        <end position="1395"/>
    </location>
</feature>
<dbReference type="Gene3D" id="1.10.510.10">
    <property type="entry name" value="Transferase(Phosphotransferase) domain 1"/>
    <property type="match status" value="1"/>
</dbReference>
<dbReference type="InterPro" id="IPR050108">
    <property type="entry name" value="CDK"/>
</dbReference>
<dbReference type="HOGENOM" id="CLU_000288_17_4_1"/>
<dbReference type="eggNOG" id="KOG0600">
    <property type="taxonomic scope" value="Eukaryota"/>
</dbReference>
<feature type="compositionally biased region" description="Pro residues" evidence="11">
    <location>
        <begin position="776"/>
        <end position="786"/>
    </location>
</feature>
<keyword evidence="7 10" id="KW-0067">ATP-binding</keyword>
<dbReference type="GO" id="GO:0008353">
    <property type="term" value="F:RNA polymerase II CTD heptapeptide repeat kinase activity"/>
    <property type="evidence" value="ECO:0007669"/>
    <property type="project" value="TreeGrafter"/>
</dbReference>
<feature type="compositionally biased region" description="Basic residues" evidence="11">
    <location>
        <begin position="323"/>
        <end position="333"/>
    </location>
</feature>
<dbReference type="FunFam" id="3.30.200.20:FF:000270">
    <property type="entry name" value="Serine/threonine-protein kinase bur1"/>
    <property type="match status" value="1"/>
</dbReference>
<feature type="compositionally biased region" description="Polar residues" evidence="11">
    <location>
        <begin position="623"/>
        <end position="643"/>
    </location>
</feature>
<feature type="compositionally biased region" description="Low complexity" evidence="11">
    <location>
        <begin position="887"/>
        <end position="902"/>
    </location>
</feature>
<keyword evidence="6 13" id="KW-0418">Kinase</keyword>
<dbReference type="FunFam" id="1.10.510.10:FF:000440">
    <property type="entry name" value="Serine/threonine-protein kinase bur1"/>
    <property type="match status" value="1"/>
</dbReference>
<evidence type="ECO:0000256" key="7">
    <source>
        <dbReference type="ARBA" id="ARBA00022840"/>
    </source>
</evidence>
<dbReference type="CDD" id="cd07840">
    <property type="entry name" value="STKc_CDK9_like"/>
    <property type="match status" value="1"/>
</dbReference>
<dbReference type="EC" id="2.7.11.22" evidence="2"/>
<evidence type="ECO:0000256" key="4">
    <source>
        <dbReference type="ARBA" id="ARBA00022679"/>
    </source>
</evidence>
<feature type="compositionally biased region" description="Polar residues" evidence="11">
    <location>
        <begin position="684"/>
        <end position="696"/>
    </location>
</feature>
<dbReference type="InterPro" id="IPR000719">
    <property type="entry name" value="Prot_kinase_dom"/>
</dbReference>
<feature type="compositionally biased region" description="Basic residues" evidence="11">
    <location>
        <begin position="499"/>
        <end position="512"/>
    </location>
</feature>
<feature type="compositionally biased region" description="Basic and acidic residues" evidence="11">
    <location>
        <begin position="430"/>
        <end position="498"/>
    </location>
</feature>
<dbReference type="SMART" id="SM00220">
    <property type="entry name" value="S_TKc"/>
    <property type="match status" value="1"/>
</dbReference>
<comment type="catalytic activity">
    <reaction evidence="9">
        <text>L-seryl-[protein] + ATP = O-phospho-L-seryl-[protein] + ADP + H(+)</text>
        <dbReference type="Rhea" id="RHEA:17989"/>
        <dbReference type="Rhea" id="RHEA-COMP:9863"/>
        <dbReference type="Rhea" id="RHEA-COMP:11604"/>
        <dbReference type="ChEBI" id="CHEBI:15378"/>
        <dbReference type="ChEBI" id="CHEBI:29999"/>
        <dbReference type="ChEBI" id="CHEBI:30616"/>
        <dbReference type="ChEBI" id="CHEBI:83421"/>
        <dbReference type="ChEBI" id="CHEBI:456216"/>
        <dbReference type="EC" id="2.7.11.22"/>
    </reaction>
</comment>
<feature type="compositionally biased region" description="Gly residues" evidence="11">
    <location>
        <begin position="337"/>
        <end position="347"/>
    </location>
</feature>
<dbReference type="Gene3D" id="3.30.200.20">
    <property type="entry name" value="Phosphorylase Kinase, domain 1"/>
    <property type="match status" value="1"/>
</dbReference>
<dbReference type="InterPro" id="IPR011009">
    <property type="entry name" value="Kinase-like_dom_sf"/>
</dbReference>
<dbReference type="GO" id="GO:0032968">
    <property type="term" value="P:positive regulation of transcription elongation by RNA polymerase II"/>
    <property type="evidence" value="ECO:0007669"/>
    <property type="project" value="TreeGrafter"/>
</dbReference>
<evidence type="ECO:0000256" key="6">
    <source>
        <dbReference type="ARBA" id="ARBA00022777"/>
    </source>
</evidence>
<feature type="compositionally biased region" description="Basic and acidic residues" evidence="11">
    <location>
        <begin position="1318"/>
        <end position="1329"/>
    </location>
</feature>
<dbReference type="InterPro" id="IPR008271">
    <property type="entry name" value="Ser/Thr_kinase_AS"/>
</dbReference>
<dbReference type="GO" id="GO:0008024">
    <property type="term" value="C:cyclin/CDK positive transcription elongation factor complex"/>
    <property type="evidence" value="ECO:0007669"/>
    <property type="project" value="TreeGrafter"/>
</dbReference>
<dbReference type="PROSITE" id="PS50011">
    <property type="entry name" value="PROTEIN_KINASE_DOM"/>
    <property type="match status" value="1"/>
</dbReference>
<dbReference type="AlphaFoldDB" id="U7Q4U6"/>
<organism evidence="13 14">
    <name type="scientific">Sporothrix schenckii (strain ATCC 58251 / de Perez 2211183)</name>
    <name type="common">Rose-picker's disease fungus</name>
    <dbReference type="NCBI Taxonomy" id="1391915"/>
    <lineage>
        <taxon>Eukaryota</taxon>
        <taxon>Fungi</taxon>
        <taxon>Dikarya</taxon>
        <taxon>Ascomycota</taxon>
        <taxon>Pezizomycotina</taxon>
        <taxon>Sordariomycetes</taxon>
        <taxon>Sordariomycetidae</taxon>
        <taxon>Ophiostomatales</taxon>
        <taxon>Ophiostomataceae</taxon>
        <taxon>Sporothrix</taxon>
    </lineage>
</organism>
<evidence type="ECO:0000256" key="9">
    <source>
        <dbReference type="ARBA" id="ARBA00048367"/>
    </source>
</evidence>
<accession>U7Q4U6</accession>
<dbReference type="PANTHER" id="PTHR24056:SF546">
    <property type="entry name" value="CYCLIN-DEPENDENT KINASE 12"/>
    <property type="match status" value="1"/>
</dbReference>
<feature type="compositionally biased region" description="Basic and acidic residues" evidence="11">
    <location>
        <begin position="846"/>
        <end position="861"/>
    </location>
</feature>
<evidence type="ECO:0000259" key="12">
    <source>
        <dbReference type="PROSITE" id="PS50011"/>
    </source>
</evidence>
<feature type="region of interest" description="Disordered" evidence="11">
    <location>
        <begin position="1"/>
        <end position="906"/>
    </location>
</feature>
<evidence type="ECO:0000256" key="8">
    <source>
        <dbReference type="ARBA" id="ARBA00047811"/>
    </source>
</evidence>